<evidence type="ECO:0000256" key="7">
    <source>
        <dbReference type="ARBA" id="ARBA00047899"/>
    </source>
</evidence>
<accession>A0ABR2V6H0</accession>
<dbReference type="Gene3D" id="3.30.200.20">
    <property type="entry name" value="Phosphorylase Kinase, domain 1"/>
    <property type="match status" value="1"/>
</dbReference>
<feature type="domain" description="Protein kinase" evidence="9">
    <location>
        <begin position="112"/>
        <end position="435"/>
    </location>
</feature>
<dbReference type="Proteomes" id="UP001408356">
    <property type="component" value="Unassembled WGS sequence"/>
</dbReference>
<keyword evidence="4" id="KW-0547">Nucleotide-binding</keyword>
<dbReference type="InterPro" id="IPR000719">
    <property type="entry name" value="Prot_kinase_dom"/>
</dbReference>
<evidence type="ECO:0000256" key="3">
    <source>
        <dbReference type="ARBA" id="ARBA00022679"/>
    </source>
</evidence>
<dbReference type="SMART" id="SM00220">
    <property type="entry name" value="S_TKc"/>
    <property type="match status" value="1"/>
</dbReference>
<keyword evidence="3" id="KW-0808">Transferase</keyword>
<evidence type="ECO:0000256" key="4">
    <source>
        <dbReference type="ARBA" id="ARBA00022741"/>
    </source>
</evidence>
<evidence type="ECO:0000313" key="10">
    <source>
        <dbReference type="EMBL" id="KAK9422497.1"/>
    </source>
</evidence>
<reference evidence="10 11" key="1">
    <citation type="journal article" date="2024" name="J. Plant Pathol.">
        <title>Sequence and assembly of the genome of Seiridium unicorne, isolate CBS 538.82, causal agent of cypress canker disease.</title>
        <authorList>
            <person name="Scali E."/>
            <person name="Rocca G.D."/>
            <person name="Danti R."/>
            <person name="Garbelotto M."/>
            <person name="Barberini S."/>
            <person name="Baroncelli R."/>
            <person name="Emiliani G."/>
        </authorList>
    </citation>
    <scope>NUCLEOTIDE SEQUENCE [LARGE SCALE GENOMIC DNA]</scope>
    <source>
        <strain evidence="10 11">BM-138-508</strain>
    </source>
</reference>
<comment type="caution">
    <text evidence="10">The sequence shown here is derived from an EMBL/GenBank/DDBJ whole genome shotgun (WGS) entry which is preliminary data.</text>
</comment>
<keyword evidence="5" id="KW-0418">Kinase</keyword>
<keyword evidence="6" id="KW-0067">ATP-binding</keyword>
<evidence type="ECO:0000256" key="5">
    <source>
        <dbReference type="ARBA" id="ARBA00022777"/>
    </source>
</evidence>
<evidence type="ECO:0000259" key="9">
    <source>
        <dbReference type="PROSITE" id="PS50011"/>
    </source>
</evidence>
<sequence length="435" mass="49856">MTFLKLFCCGLPKTRRPHSPEAQEHDIFIPAINENPPQIQLSSFGEVQLTIPKPVISEHLSIYSQHAAHSRPSQRPYKLLPLDVKLEEETNPGYRPDTWYHVRIGEIIQERYRICTKLGWGDTSTVWLANDLRWATPFSMLNTRIPRADIRLARNTRYVSIKVCANPQDQRVRELDFLLHITTLYSNHPGAQNVTTLLDHFRIRRNDYTYLCLVTDVLGPNLSAQVPAALRRLDIDWVKEQLYRLLQAVDFLHSVAYVVHGDIWPPNVLCAIQDRHVLHELDELESQQPSDRKIDGDRVIYVSRAAKYQLSHMPVLIDFGNSRLSTAAAGVESTRALRESVNLGDDEPLRPQRDLQWVGSLFIGMIEGRTLYKVVLVLPERQPSTAAEVDAHEQEKHQLLRFLWKMKNSDAVANGTASITRLEPQTTDIHNVRSP</sequence>
<keyword evidence="11" id="KW-1185">Reference proteome</keyword>
<evidence type="ECO:0000256" key="6">
    <source>
        <dbReference type="ARBA" id="ARBA00022840"/>
    </source>
</evidence>
<dbReference type="SUPFAM" id="SSF56112">
    <property type="entry name" value="Protein kinase-like (PK-like)"/>
    <property type="match status" value="1"/>
</dbReference>
<comment type="catalytic activity">
    <reaction evidence="7">
        <text>L-threonyl-[protein] + ATP = O-phospho-L-threonyl-[protein] + ADP + H(+)</text>
        <dbReference type="Rhea" id="RHEA:46608"/>
        <dbReference type="Rhea" id="RHEA-COMP:11060"/>
        <dbReference type="Rhea" id="RHEA-COMP:11605"/>
        <dbReference type="ChEBI" id="CHEBI:15378"/>
        <dbReference type="ChEBI" id="CHEBI:30013"/>
        <dbReference type="ChEBI" id="CHEBI:30616"/>
        <dbReference type="ChEBI" id="CHEBI:61977"/>
        <dbReference type="ChEBI" id="CHEBI:456216"/>
        <dbReference type="EC" id="2.7.11.1"/>
    </reaction>
</comment>
<evidence type="ECO:0000256" key="8">
    <source>
        <dbReference type="ARBA" id="ARBA00048679"/>
    </source>
</evidence>
<keyword evidence="2" id="KW-0723">Serine/threonine-protein kinase</keyword>
<dbReference type="PROSITE" id="PS50011">
    <property type="entry name" value="PROTEIN_KINASE_DOM"/>
    <property type="match status" value="1"/>
</dbReference>
<comment type="catalytic activity">
    <reaction evidence="8">
        <text>L-seryl-[protein] + ATP = O-phospho-L-seryl-[protein] + ADP + H(+)</text>
        <dbReference type="Rhea" id="RHEA:17989"/>
        <dbReference type="Rhea" id="RHEA-COMP:9863"/>
        <dbReference type="Rhea" id="RHEA-COMP:11604"/>
        <dbReference type="ChEBI" id="CHEBI:15378"/>
        <dbReference type="ChEBI" id="CHEBI:29999"/>
        <dbReference type="ChEBI" id="CHEBI:30616"/>
        <dbReference type="ChEBI" id="CHEBI:83421"/>
        <dbReference type="ChEBI" id="CHEBI:456216"/>
        <dbReference type="EC" id="2.7.11.1"/>
    </reaction>
</comment>
<dbReference type="EMBL" id="JARVKF010000112">
    <property type="protein sequence ID" value="KAK9422497.1"/>
    <property type="molecule type" value="Genomic_DNA"/>
</dbReference>
<name>A0ABR2V6H0_9PEZI</name>
<evidence type="ECO:0000256" key="2">
    <source>
        <dbReference type="ARBA" id="ARBA00022527"/>
    </source>
</evidence>
<protein>
    <recommendedName>
        <fullName evidence="1">non-specific serine/threonine protein kinase</fullName>
        <ecNumber evidence="1">2.7.11.1</ecNumber>
    </recommendedName>
</protein>
<dbReference type="PANTHER" id="PTHR47634">
    <property type="entry name" value="PROTEIN KINASE DOMAIN-CONTAINING PROTEIN-RELATED"/>
    <property type="match status" value="1"/>
</dbReference>
<evidence type="ECO:0000256" key="1">
    <source>
        <dbReference type="ARBA" id="ARBA00012513"/>
    </source>
</evidence>
<dbReference type="EC" id="2.7.11.1" evidence="1"/>
<organism evidence="10 11">
    <name type="scientific">Seiridium unicorne</name>
    <dbReference type="NCBI Taxonomy" id="138068"/>
    <lineage>
        <taxon>Eukaryota</taxon>
        <taxon>Fungi</taxon>
        <taxon>Dikarya</taxon>
        <taxon>Ascomycota</taxon>
        <taxon>Pezizomycotina</taxon>
        <taxon>Sordariomycetes</taxon>
        <taxon>Xylariomycetidae</taxon>
        <taxon>Amphisphaeriales</taxon>
        <taxon>Sporocadaceae</taxon>
        <taxon>Seiridium</taxon>
    </lineage>
</organism>
<dbReference type="PANTHER" id="PTHR47634:SF9">
    <property type="entry name" value="PROTEIN KINASE DOMAIN-CONTAINING PROTEIN-RELATED"/>
    <property type="match status" value="1"/>
</dbReference>
<evidence type="ECO:0000313" key="11">
    <source>
        <dbReference type="Proteomes" id="UP001408356"/>
    </source>
</evidence>
<proteinExistence type="predicted"/>
<dbReference type="Gene3D" id="1.10.510.10">
    <property type="entry name" value="Transferase(Phosphotransferase) domain 1"/>
    <property type="match status" value="1"/>
</dbReference>
<dbReference type="InterPro" id="IPR011009">
    <property type="entry name" value="Kinase-like_dom_sf"/>
</dbReference>
<gene>
    <name evidence="10" type="ORF">SUNI508_00360</name>
</gene>
<dbReference type="InterPro" id="IPR051334">
    <property type="entry name" value="SRPK"/>
</dbReference>